<keyword evidence="2" id="KW-0449">Lipoprotein</keyword>
<gene>
    <name evidence="2" type="ORF">WG616_02625</name>
</gene>
<sequence length="124" mass="13721">MKRILKKLFLISAILSTVTLPLIFTSCGNEKNEIPKKDIDKNTNNDPNNNTYGHNSNSNEPKHSYSFNDGHKVIMNGILVKWDNAEGDISDENITKIGRGAFKGVTHLTSVNFPNVSEIGDSAF</sequence>
<organism evidence="2 3">
    <name type="scientific">[Mycoplasma] gypis</name>
    <dbReference type="NCBI Taxonomy" id="92404"/>
    <lineage>
        <taxon>Bacteria</taxon>
        <taxon>Bacillati</taxon>
        <taxon>Mycoplasmatota</taxon>
        <taxon>Mycoplasmoidales</taxon>
        <taxon>Metamycoplasmataceae</taxon>
        <taxon>Metamycoplasma</taxon>
    </lineage>
</organism>
<dbReference type="Gene3D" id="3.80.10.10">
    <property type="entry name" value="Ribonuclease Inhibitor"/>
    <property type="match status" value="1"/>
</dbReference>
<feature type="compositionally biased region" description="Low complexity" evidence="1">
    <location>
        <begin position="44"/>
        <end position="59"/>
    </location>
</feature>
<name>A0ABZ2RMJ3_9BACT</name>
<proteinExistence type="predicted"/>
<dbReference type="InterPro" id="IPR032675">
    <property type="entry name" value="LRR_dom_sf"/>
</dbReference>
<evidence type="ECO:0000313" key="3">
    <source>
        <dbReference type="Proteomes" id="UP001460679"/>
    </source>
</evidence>
<feature type="region of interest" description="Disordered" evidence="1">
    <location>
        <begin position="33"/>
        <end position="66"/>
    </location>
</feature>
<dbReference type="PROSITE" id="PS51257">
    <property type="entry name" value="PROKAR_LIPOPROTEIN"/>
    <property type="match status" value="1"/>
</dbReference>
<keyword evidence="3" id="KW-1185">Reference proteome</keyword>
<feature type="compositionally biased region" description="Basic and acidic residues" evidence="1">
    <location>
        <begin position="33"/>
        <end position="43"/>
    </location>
</feature>
<dbReference type="EMBL" id="CP148066">
    <property type="protein sequence ID" value="WXL28243.1"/>
    <property type="molecule type" value="Genomic_DNA"/>
</dbReference>
<evidence type="ECO:0000313" key="2">
    <source>
        <dbReference type="EMBL" id="WXL28243.1"/>
    </source>
</evidence>
<dbReference type="RefSeq" id="WP_205498205.1">
    <property type="nucleotide sequence ID" value="NZ_CP148066.1"/>
</dbReference>
<reference evidence="2" key="1">
    <citation type="submission" date="2024-03" db="EMBL/GenBank/DDBJ databases">
        <title>Complete genome sequence of Mycoplasma gypis type strain B1/T1.</title>
        <authorList>
            <person name="Spergser J."/>
        </authorList>
    </citation>
    <scope>NUCLEOTIDE SEQUENCE [LARGE SCALE GENOMIC DNA]</scope>
    <source>
        <strain evidence="2">B1/T1</strain>
    </source>
</reference>
<accession>A0ABZ2RMJ3</accession>
<dbReference type="Proteomes" id="UP001460679">
    <property type="component" value="Chromosome"/>
</dbReference>
<protein>
    <submittedName>
        <fullName evidence="2">Variable surface lipoprotein</fullName>
    </submittedName>
</protein>
<evidence type="ECO:0000256" key="1">
    <source>
        <dbReference type="SAM" id="MobiDB-lite"/>
    </source>
</evidence>